<dbReference type="AlphaFoldDB" id="X6NSU8"/>
<organism evidence="1 2">
    <name type="scientific">Reticulomyxa filosa</name>
    <dbReference type="NCBI Taxonomy" id="46433"/>
    <lineage>
        <taxon>Eukaryota</taxon>
        <taxon>Sar</taxon>
        <taxon>Rhizaria</taxon>
        <taxon>Retaria</taxon>
        <taxon>Foraminifera</taxon>
        <taxon>Monothalamids</taxon>
        <taxon>Reticulomyxidae</taxon>
        <taxon>Reticulomyxa</taxon>
    </lineage>
</organism>
<comment type="caution">
    <text evidence="1">The sequence shown here is derived from an EMBL/GenBank/DDBJ whole genome shotgun (WGS) entry which is preliminary data.</text>
</comment>
<evidence type="ECO:0000313" key="2">
    <source>
        <dbReference type="Proteomes" id="UP000023152"/>
    </source>
</evidence>
<keyword evidence="2" id="KW-1185">Reference proteome</keyword>
<protein>
    <submittedName>
        <fullName evidence="1">Uncharacterized protein</fullName>
    </submittedName>
</protein>
<reference evidence="1 2" key="1">
    <citation type="journal article" date="2013" name="Curr. Biol.">
        <title>The Genome of the Foraminiferan Reticulomyxa filosa.</title>
        <authorList>
            <person name="Glockner G."/>
            <person name="Hulsmann N."/>
            <person name="Schleicher M."/>
            <person name="Noegel A.A."/>
            <person name="Eichinger L."/>
            <person name="Gallinger C."/>
            <person name="Pawlowski J."/>
            <person name="Sierra R."/>
            <person name="Euteneuer U."/>
            <person name="Pillet L."/>
            <person name="Moustafa A."/>
            <person name="Platzer M."/>
            <person name="Groth M."/>
            <person name="Szafranski K."/>
            <person name="Schliwa M."/>
        </authorList>
    </citation>
    <scope>NUCLEOTIDE SEQUENCE [LARGE SCALE GENOMIC DNA]</scope>
</reference>
<proteinExistence type="predicted"/>
<sequence>MEQYDYNAHLQSLEAVPNISNVSGGHWRVPMKGLSGNYDLDIQKHGHTKKKSHLLRGFPEVTPLLRIMAGLEHGRVDSRTGEILFPQLQDTWKEGKVLIGKIVELVLEELKAEPPTIPVFLRNVEERNRRKTLQIRSLEQKAMNFHVLYFVFASECTTKKKKNVIQTVCDVQ</sequence>
<evidence type="ECO:0000313" key="1">
    <source>
        <dbReference type="EMBL" id="ETO28834.1"/>
    </source>
</evidence>
<accession>X6NSU8</accession>
<gene>
    <name evidence="1" type="ORF">RFI_08292</name>
</gene>
<name>X6NSU8_RETFI</name>
<dbReference type="Proteomes" id="UP000023152">
    <property type="component" value="Unassembled WGS sequence"/>
</dbReference>
<dbReference type="EMBL" id="ASPP01006429">
    <property type="protein sequence ID" value="ETO28834.1"/>
    <property type="molecule type" value="Genomic_DNA"/>
</dbReference>